<dbReference type="eggNOG" id="ENOG502R4TE">
    <property type="taxonomic scope" value="Eukaryota"/>
</dbReference>
<proteinExistence type="predicted"/>
<reference evidence="2" key="1">
    <citation type="journal article" date="2013" name="Nat. Commun.">
        <title>Whole-genome sequencing of Oryza brachyantha reveals mechanisms underlying Oryza genome evolution.</title>
        <authorList>
            <person name="Chen J."/>
            <person name="Huang Q."/>
            <person name="Gao D."/>
            <person name="Wang J."/>
            <person name="Lang Y."/>
            <person name="Liu T."/>
            <person name="Li B."/>
            <person name="Bai Z."/>
            <person name="Luis Goicoechea J."/>
            <person name="Liang C."/>
            <person name="Chen C."/>
            <person name="Zhang W."/>
            <person name="Sun S."/>
            <person name="Liao Y."/>
            <person name="Zhang X."/>
            <person name="Yang L."/>
            <person name="Song C."/>
            <person name="Wang M."/>
            <person name="Shi J."/>
            <person name="Liu G."/>
            <person name="Liu J."/>
            <person name="Zhou H."/>
            <person name="Zhou W."/>
            <person name="Yu Q."/>
            <person name="An N."/>
            <person name="Chen Y."/>
            <person name="Cai Q."/>
            <person name="Wang B."/>
            <person name="Liu B."/>
            <person name="Min J."/>
            <person name="Huang Y."/>
            <person name="Wu H."/>
            <person name="Li Z."/>
            <person name="Zhang Y."/>
            <person name="Yin Y."/>
            <person name="Song W."/>
            <person name="Jiang J."/>
            <person name="Jackson S.A."/>
            <person name="Wing R.A."/>
            <person name="Wang J."/>
            <person name="Chen M."/>
        </authorList>
    </citation>
    <scope>NUCLEOTIDE SEQUENCE [LARGE SCALE GENOMIC DNA]</scope>
    <source>
        <strain evidence="2">cv. IRGC 101232</strain>
    </source>
</reference>
<protein>
    <submittedName>
        <fullName evidence="2">Uncharacterized protein</fullName>
    </submittedName>
</protein>
<organism evidence="2">
    <name type="scientific">Oryza brachyantha</name>
    <name type="common">malo sina</name>
    <dbReference type="NCBI Taxonomy" id="4533"/>
    <lineage>
        <taxon>Eukaryota</taxon>
        <taxon>Viridiplantae</taxon>
        <taxon>Streptophyta</taxon>
        <taxon>Embryophyta</taxon>
        <taxon>Tracheophyta</taxon>
        <taxon>Spermatophyta</taxon>
        <taxon>Magnoliopsida</taxon>
        <taxon>Liliopsida</taxon>
        <taxon>Poales</taxon>
        <taxon>Poaceae</taxon>
        <taxon>BOP clade</taxon>
        <taxon>Oryzoideae</taxon>
        <taxon>Oryzeae</taxon>
        <taxon>Oryzinae</taxon>
        <taxon>Oryza</taxon>
    </lineage>
</organism>
<feature type="region of interest" description="Disordered" evidence="1">
    <location>
        <begin position="1"/>
        <end position="28"/>
    </location>
</feature>
<dbReference type="AlphaFoldDB" id="J3MH80"/>
<evidence type="ECO:0000256" key="1">
    <source>
        <dbReference type="SAM" id="MobiDB-lite"/>
    </source>
</evidence>
<dbReference type="Gramene" id="OB06G33740.1">
    <property type="protein sequence ID" value="OB06G33740.1"/>
    <property type="gene ID" value="OB06G33740"/>
</dbReference>
<reference evidence="2" key="2">
    <citation type="submission" date="2013-04" db="UniProtKB">
        <authorList>
            <consortium name="EnsemblPlants"/>
        </authorList>
    </citation>
    <scope>IDENTIFICATION</scope>
</reference>
<feature type="compositionally biased region" description="Low complexity" evidence="1">
    <location>
        <begin position="1"/>
        <end position="13"/>
    </location>
</feature>
<keyword evidence="3" id="KW-1185">Reference proteome</keyword>
<sequence>APKSLSGSSSSDWDSTRNPMSMVTDVTAPSARCKMAWRSRSCRCRRRSRGSRPPCGSG</sequence>
<accession>J3MH80</accession>
<evidence type="ECO:0000313" key="2">
    <source>
        <dbReference type="EnsemblPlants" id="OB06G33740.1"/>
    </source>
</evidence>
<dbReference type="Proteomes" id="UP000006038">
    <property type="component" value="Chromosome 6"/>
</dbReference>
<dbReference type="HOGENOM" id="CLU_193270_0_0_1"/>
<dbReference type="EnsemblPlants" id="OB06G33740.1">
    <property type="protein sequence ID" value="OB06G33740.1"/>
    <property type="gene ID" value="OB06G33740"/>
</dbReference>
<evidence type="ECO:0000313" key="3">
    <source>
        <dbReference type="Proteomes" id="UP000006038"/>
    </source>
</evidence>
<name>J3MH80_ORYBR</name>